<dbReference type="InterPro" id="IPR020846">
    <property type="entry name" value="MFS_dom"/>
</dbReference>
<evidence type="ECO:0000256" key="4">
    <source>
        <dbReference type="ARBA" id="ARBA00022692"/>
    </source>
</evidence>
<feature type="transmembrane region" description="Helical" evidence="7">
    <location>
        <begin position="219"/>
        <end position="239"/>
    </location>
</feature>
<dbReference type="EMBL" id="AP009049">
    <property type="protein sequence ID" value="BAH07176.1"/>
    <property type="molecule type" value="Genomic_DNA"/>
</dbReference>
<dbReference type="HOGENOM" id="CLU_000960_2_5_9"/>
<gene>
    <name evidence="9" type="ordered locus">CKR_2125</name>
</gene>
<dbReference type="InterPro" id="IPR011701">
    <property type="entry name" value="MFS"/>
</dbReference>
<feature type="transmembrane region" description="Helical" evidence="7">
    <location>
        <begin position="37"/>
        <end position="59"/>
    </location>
</feature>
<feature type="transmembrane region" description="Helical" evidence="7">
    <location>
        <begin position="483"/>
        <end position="504"/>
    </location>
</feature>
<dbReference type="Pfam" id="PF07690">
    <property type="entry name" value="MFS_1"/>
    <property type="match status" value="1"/>
</dbReference>
<feature type="domain" description="Major facilitator superfamily (MFS) profile" evidence="8">
    <location>
        <begin position="37"/>
        <end position="509"/>
    </location>
</feature>
<feature type="transmembrane region" description="Helical" evidence="7">
    <location>
        <begin position="355"/>
        <end position="373"/>
    </location>
</feature>
<feature type="transmembrane region" description="Helical" evidence="7">
    <location>
        <begin position="102"/>
        <end position="121"/>
    </location>
</feature>
<keyword evidence="6 7" id="KW-0472">Membrane</keyword>
<feature type="transmembrane region" description="Helical" evidence="7">
    <location>
        <begin position="379"/>
        <end position="397"/>
    </location>
</feature>
<feature type="transmembrane region" description="Helical" evidence="7">
    <location>
        <begin position="251"/>
        <end position="271"/>
    </location>
</feature>
<dbReference type="InterPro" id="IPR036259">
    <property type="entry name" value="MFS_trans_sf"/>
</dbReference>
<dbReference type="Proteomes" id="UP000007969">
    <property type="component" value="Chromosome"/>
</dbReference>
<keyword evidence="4 7" id="KW-0812">Transmembrane</keyword>
<feature type="transmembrane region" description="Helical" evidence="7">
    <location>
        <begin position="188"/>
        <end position="207"/>
    </location>
</feature>
<dbReference type="PANTHER" id="PTHR23501">
    <property type="entry name" value="MAJOR FACILITATOR SUPERFAMILY"/>
    <property type="match status" value="1"/>
</dbReference>
<evidence type="ECO:0000313" key="9">
    <source>
        <dbReference type="EMBL" id="BAH07176.1"/>
    </source>
</evidence>
<dbReference type="GO" id="GO:0022857">
    <property type="term" value="F:transmembrane transporter activity"/>
    <property type="evidence" value="ECO:0007669"/>
    <property type="project" value="InterPro"/>
</dbReference>
<proteinExistence type="predicted"/>
<evidence type="ECO:0000256" key="1">
    <source>
        <dbReference type="ARBA" id="ARBA00004651"/>
    </source>
</evidence>
<dbReference type="PROSITE" id="PS50850">
    <property type="entry name" value="MFS"/>
    <property type="match status" value="1"/>
</dbReference>
<sequence>MKNFRIVNEPEVFWRVLDGIWKEVKFNMNLEKEKRNIIIASMVAMFLAAVEGTVVITAVPTIVKNLNGFHLISWVFSTYLLTSTITTPIYGKLADLYGRKNILTFGIIIFLIGSFLCGLSQNMYFLIASRAVQGIGAGSIFTLTYTIIGDLFSVTGRAKVQGWLSTVWGVASLVGPFLGGFLIDTLSWHWIFFINIPFGIISVVLIQRNLRENFQKRDVHIDYFGTLILTISIILFLYGFLAGEKKESGNILFVLVYVLLAGVLLVIFYFIEKKAKEPVMPFEIFTKSSTIVNILGFLQSAVLIAMDVYVVLYIQNVLSFSATISGLCMAPMSLTWLMSSMFLAKYITKYSKKNIVLLSSIILLIGSMVLPLFNINSPLILVILAVSILGFGFGGNLNTQTIVIQDSVEYSTRGAAVAVNTLLRNLGQTIGISVFGSIFNFSIIKYFENLHIQGIEPSNLYNTPALNNNLSAELVKGSLNSGLHVLFICFIILNVISLILCLFLPKRLEGEQLDI</sequence>
<feature type="transmembrane region" description="Helical" evidence="7">
    <location>
        <begin position="320"/>
        <end position="343"/>
    </location>
</feature>
<feature type="transmembrane region" description="Helical" evidence="7">
    <location>
        <begin position="71"/>
        <end position="90"/>
    </location>
</feature>
<keyword evidence="3" id="KW-1003">Cell membrane</keyword>
<dbReference type="PANTHER" id="PTHR23501:SF191">
    <property type="entry name" value="VACUOLAR BASIC AMINO ACID TRANSPORTER 4"/>
    <property type="match status" value="1"/>
</dbReference>
<protein>
    <recommendedName>
        <fullName evidence="8">Major facilitator superfamily (MFS) profile domain-containing protein</fullName>
    </recommendedName>
</protein>
<evidence type="ECO:0000313" key="10">
    <source>
        <dbReference type="Proteomes" id="UP000007969"/>
    </source>
</evidence>
<feature type="transmembrane region" description="Helical" evidence="7">
    <location>
        <begin position="127"/>
        <end position="148"/>
    </location>
</feature>
<dbReference type="FunFam" id="1.20.1720.10:FF:000004">
    <property type="entry name" value="EmrB/QacA family drug resistance transporter"/>
    <property type="match status" value="1"/>
</dbReference>
<dbReference type="GO" id="GO:0005886">
    <property type="term" value="C:plasma membrane"/>
    <property type="evidence" value="ECO:0007669"/>
    <property type="project" value="UniProtKB-SubCell"/>
</dbReference>
<feature type="transmembrane region" description="Helical" evidence="7">
    <location>
        <begin position="160"/>
        <end position="182"/>
    </location>
</feature>
<name>B9E3V1_CLOK1</name>
<reference evidence="10" key="1">
    <citation type="submission" date="2005-09" db="EMBL/GenBank/DDBJ databases">
        <title>Complete genome sequence of Clostridium kluyveri and comparative genomics of Clostridia species.</title>
        <authorList>
            <person name="Inui M."/>
            <person name="Nonaka H."/>
            <person name="Shinoda Y."/>
            <person name="Ikenaga Y."/>
            <person name="Abe M."/>
            <person name="Naito K."/>
            <person name="Vertes A.A."/>
            <person name="Yukawa H."/>
        </authorList>
    </citation>
    <scope>NUCLEOTIDE SEQUENCE [LARGE SCALE GENOMIC DNA]</scope>
    <source>
        <strain evidence="10">NBRC 12016</strain>
    </source>
</reference>
<evidence type="ECO:0000256" key="7">
    <source>
        <dbReference type="SAM" id="Phobius"/>
    </source>
</evidence>
<keyword evidence="5 7" id="KW-1133">Transmembrane helix</keyword>
<dbReference type="Gene3D" id="1.20.1250.20">
    <property type="entry name" value="MFS general substrate transporter like domains"/>
    <property type="match status" value="1"/>
</dbReference>
<organism evidence="9 10">
    <name type="scientific">Clostridium kluyveri (strain NBRC 12016)</name>
    <dbReference type="NCBI Taxonomy" id="583346"/>
    <lineage>
        <taxon>Bacteria</taxon>
        <taxon>Bacillati</taxon>
        <taxon>Bacillota</taxon>
        <taxon>Clostridia</taxon>
        <taxon>Eubacteriales</taxon>
        <taxon>Clostridiaceae</taxon>
        <taxon>Clostridium</taxon>
    </lineage>
</organism>
<feature type="transmembrane region" description="Helical" evidence="7">
    <location>
        <begin position="430"/>
        <end position="447"/>
    </location>
</feature>
<dbReference type="SUPFAM" id="SSF103473">
    <property type="entry name" value="MFS general substrate transporter"/>
    <property type="match status" value="1"/>
</dbReference>
<comment type="subcellular location">
    <subcellularLocation>
        <location evidence="1">Cell membrane</location>
        <topology evidence="1">Multi-pass membrane protein</topology>
    </subcellularLocation>
</comment>
<accession>B9E3V1</accession>
<evidence type="ECO:0000256" key="2">
    <source>
        <dbReference type="ARBA" id="ARBA00022448"/>
    </source>
</evidence>
<keyword evidence="2" id="KW-0813">Transport</keyword>
<dbReference type="KEGG" id="ckr:CKR_2125"/>
<evidence type="ECO:0000256" key="6">
    <source>
        <dbReference type="ARBA" id="ARBA00023136"/>
    </source>
</evidence>
<dbReference type="CDD" id="cd17502">
    <property type="entry name" value="MFS_Azr1_MDR_like"/>
    <property type="match status" value="1"/>
</dbReference>
<evidence type="ECO:0000256" key="5">
    <source>
        <dbReference type="ARBA" id="ARBA00022989"/>
    </source>
</evidence>
<evidence type="ECO:0000259" key="8">
    <source>
        <dbReference type="PROSITE" id="PS50850"/>
    </source>
</evidence>
<dbReference type="PRINTS" id="PR01036">
    <property type="entry name" value="TCRTETB"/>
</dbReference>
<evidence type="ECO:0000256" key="3">
    <source>
        <dbReference type="ARBA" id="ARBA00022475"/>
    </source>
</evidence>
<dbReference type="AlphaFoldDB" id="B9E3V1"/>
<dbReference type="Gene3D" id="1.20.1720.10">
    <property type="entry name" value="Multidrug resistance protein D"/>
    <property type="match status" value="1"/>
</dbReference>
<feature type="transmembrane region" description="Helical" evidence="7">
    <location>
        <begin position="291"/>
        <end position="314"/>
    </location>
</feature>